<sequence>MLGVAAVAPTYPPDSPGGGSPVPRPDRHQHHEHDHRNRNHDGNLDSGAPLHAEHRRQHGLDGGSRGDSGVAALPPREGDNLELGVTGMPKIIVKIYNGDGKTLRRKTIAIRGRLKIWLFAAHRTLQFISASKEVYGDHAKRAEVELEGIARDEAFQLYKNWVKAYSPIPVEIYLVEKKPA</sequence>
<feature type="region of interest" description="Disordered" evidence="1">
    <location>
        <begin position="1"/>
        <end position="81"/>
    </location>
</feature>
<evidence type="ECO:0000313" key="3">
    <source>
        <dbReference type="Proteomes" id="UP000058613"/>
    </source>
</evidence>
<organism evidence="2 3">
    <name type="scientific">Pyrodictium delaneyi</name>
    <dbReference type="NCBI Taxonomy" id="1273541"/>
    <lineage>
        <taxon>Archaea</taxon>
        <taxon>Thermoproteota</taxon>
        <taxon>Thermoprotei</taxon>
        <taxon>Desulfurococcales</taxon>
        <taxon>Pyrodictiaceae</taxon>
        <taxon>Pyrodictium</taxon>
    </lineage>
</organism>
<proteinExistence type="predicted"/>
<evidence type="ECO:0000256" key="1">
    <source>
        <dbReference type="SAM" id="MobiDB-lite"/>
    </source>
</evidence>
<feature type="compositionally biased region" description="Basic and acidic residues" evidence="1">
    <location>
        <begin position="24"/>
        <end position="43"/>
    </location>
</feature>
<protein>
    <submittedName>
        <fullName evidence="2">Uncharacterized protein</fullName>
    </submittedName>
</protein>
<dbReference type="Proteomes" id="UP000058613">
    <property type="component" value="Chromosome"/>
</dbReference>
<evidence type="ECO:0000313" key="2">
    <source>
        <dbReference type="EMBL" id="ALL00139.1"/>
    </source>
</evidence>
<dbReference type="EMBL" id="CP013011">
    <property type="protein sequence ID" value="ALL00139.1"/>
    <property type="molecule type" value="Genomic_DNA"/>
</dbReference>
<dbReference type="AlphaFoldDB" id="A0A0P0N1J5"/>
<dbReference type="KEGG" id="pdl:Pyrde_0089"/>
<name>A0A0P0N1J5_9CREN</name>
<gene>
    <name evidence="2" type="ORF">Pyrde_0089</name>
</gene>
<dbReference type="STRING" id="1273541.Pyrde_0089"/>
<reference evidence="2 3" key="1">
    <citation type="submission" date="2015-10" db="EMBL/GenBank/DDBJ databases">
        <title>Complete genome sequence of hyperthermophilic archaeon Pyrodictium delaneyi Su06.</title>
        <authorList>
            <person name="Jung J.-H."/>
            <person name="Lin J."/>
            <person name="Holden J.F."/>
            <person name="Park C.-S."/>
        </authorList>
    </citation>
    <scope>NUCLEOTIDE SEQUENCE [LARGE SCALE GENOMIC DNA]</scope>
    <source>
        <strain evidence="2 3">Su06</strain>
    </source>
</reference>
<accession>A0A0P0N1J5</accession>